<accession>A0AA88VS80</accession>
<evidence type="ECO:0000313" key="2">
    <source>
        <dbReference type="Proteomes" id="UP001188597"/>
    </source>
</evidence>
<dbReference type="AlphaFoldDB" id="A0AA88VS80"/>
<dbReference type="PANTHER" id="PTHR34206:SF1">
    <property type="entry name" value="OS10G0390701 PROTEIN"/>
    <property type="match status" value="1"/>
</dbReference>
<reference evidence="1" key="1">
    <citation type="submission" date="2022-12" db="EMBL/GenBank/DDBJ databases">
        <title>Draft genome assemblies for two species of Escallonia (Escalloniales).</title>
        <authorList>
            <person name="Chanderbali A."/>
            <person name="Dervinis C."/>
            <person name="Anghel I."/>
            <person name="Soltis D."/>
            <person name="Soltis P."/>
            <person name="Zapata F."/>
        </authorList>
    </citation>
    <scope>NUCLEOTIDE SEQUENCE</scope>
    <source>
        <strain evidence="1">UCBG64.0493</strain>
        <tissue evidence="1">Leaf</tissue>
    </source>
</reference>
<gene>
    <name evidence="1" type="ORF">RJ639_008243</name>
</gene>
<dbReference type="PANTHER" id="PTHR34206">
    <property type="entry name" value="OS06G0193300 PROTEIN"/>
    <property type="match status" value="1"/>
</dbReference>
<sequence length="133" mass="14922">MALRCSPSPSITVQKPCSVNNSASRVLMLAQCHSSVKNTHQLQIRSSFKNKVFEDQAAGIVCYRDDHGEITCEGYDEGPRLDKELTRLPCNSRDADIVELLQRSWLLIAHSELADNDAVEAKDYNWNGFSTFC</sequence>
<organism evidence="1 2">
    <name type="scientific">Escallonia herrerae</name>
    <dbReference type="NCBI Taxonomy" id="1293975"/>
    <lineage>
        <taxon>Eukaryota</taxon>
        <taxon>Viridiplantae</taxon>
        <taxon>Streptophyta</taxon>
        <taxon>Embryophyta</taxon>
        <taxon>Tracheophyta</taxon>
        <taxon>Spermatophyta</taxon>
        <taxon>Magnoliopsida</taxon>
        <taxon>eudicotyledons</taxon>
        <taxon>Gunneridae</taxon>
        <taxon>Pentapetalae</taxon>
        <taxon>asterids</taxon>
        <taxon>campanulids</taxon>
        <taxon>Escalloniales</taxon>
        <taxon>Escalloniaceae</taxon>
        <taxon>Escallonia</taxon>
    </lineage>
</organism>
<name>A0AA88VS80_9ASTE</name>
<proteinExistence type="predicted"/>
<protein>
    <submittedName>
        <fullName evidence="1">Uncharacterized protein</fullName>
    </submittedName>
</protein>
<evidence type="ECO:0000313" key="1">
    <source>
        <dbReference type="EMBL" id="KAK3013042.1"/>
    </source>
</evidence>
<dbReference type="EMBL" id="JAVXUP010001328">
    <property type="protein sequence ID" value="KAK3013042.1"/>
    <property type="molecule type" value="Genomic_DNA"/>
</dbReference>
<keyword evidence="2" id="KW-1185">Reference proteome</keyword>
<dbReference type="Proteomes" id="UP001188597">
    <property type="component" value="Unassembled WGS sequence"/>
</dbReference>
<comment type="caution">
    <text evidence="1">The sequence shown here is derived from an EMBL/GenBank/DDBJ whole genome shotgun (WGS) entry which is preliminary data.</text>
</comment>